<evidence type="ECO:0000259" key="1">
    <source>
        <dbReference type="Pfam" id="PF14261"/>
    </source>
</evidence>
<protein>
    <submittedName>
        <fullName evidence="2">DUF4351 domain-containing protein</fullName>
    </submittedName>
</protein>
<accession>A0ABV4WNL2</accession>
<feature type="non-terminal residue" evidence="2">
    <location>
        <position position="1"/>
    </location>
</feature>
<name>A0ABV4WNL2_9CYAN</name>
<dbReference type="PANTHER" id="PTHR35586">
    <property type="entry name" value="SLL1691 PROTEIN"/>
    <property type="match status" value="1"/>
</dbReference>
<organism evidence="2 3">
    <name type="scientific">Floridaenema evergladense BLCC-F167</name>
    <dbReference type="NCBI Taxonomy" id="3153639"/>
    <lineage>
        <taxon>Bacteria</taxon>
        <taxon>Bacillati</taxon>
        <taxon>Cyanobacteriota</taxon>
        <taxon>Cyanophyceae</taxon>
        <taxon>Oscillatoriophycideae</taxon>
        <taxon>Aerosakkonematales</taxon>
        <taxon>Aerosakkonemataceae</taxon>
        <taxon>Floridanema</taxon>
        <taxon>Floridanema evergladense</taxon>
    </lineage>
</organism>
<evidence type="ECO:0000313" key="2">
    <source>
        <dbReference type="EMBL" id="MFB2836675.1"/>
    </source>
</evidence>
<keyword evidence="3" id="KW-1185">Reference proteome</keyword>
<proteinExistence type="predicted"/>
<dbReference type="Pfam" id="PF14261">
    <property type="entry name" value="DUF4351"/>
    <property type="match status" value="1"/>
</dbReference>
<gene>
    <name evidence="2" type="ORF">ACE1CA_19265</name>
</gene>
<reference evidence="2 3" key="1">
    <citation type="submission" date="2024-09" db="EMBL/GenBank/DDBJ databases">
        <title>Floridaenema gen nov. (Aerosakkonemataceae, Aerosakkonematales ord. nov., Cyanobacteria) from benthic tropical and subtropical fresh waters, with the description of four new species.</title>
        <authorList>
            <person name="Moretto J.A."/>
            <person name="Berthold D.E."/>
            <person name="Lefler F.W."/>
            <person name="Huang I.-S."/>
            <person name="Laughinghouse H. IV."/>
        </authorList>
    </citation>
    <scope>NUCLEOTIDE SEQUENCE [LARGE SCALE GENOMIC DNA]</scope>
    <source>
        <strain evidence="2 3">BLCC-F167</strain>
    </source>
</reference>
<dbReference type="RefSeq" id="WP_413279048.1">
    <property type="nucleotide sequence ID" value="NZ_JBHFNT010000166.1"/>
</dbReference>
<comment type="caution">
    <text evidence="2">The sequence shown here is derived from an EMBL/GenBank/DDBJ whole genome shotgun (WGS) entry which is preliminary data.</text>
</comment>
<dbReference type="EMBL" id="JBHFNT010000166">
    <property type="protein sequence ID" value="MFB2836675.1"/>
    <property type="molecule type" value="Genomic_DNA"/>
</dbReference>
<dbReference type="Proteomes" id="UP001576780">
    <property type="component" value="Unassembled WGS sequence"/>
</dbReference>
<feature type="domain" description="DUF4351" evidence="1">
    <location>
        <begin position="195"/>
        <end position="253"/>
    </location>
</feature>
<dbReference type="PANTHER" id="PTHR35586:SF2">
    <property type="entry name" value="SLL1542 PROTEIN"/>
    <property type="match status" value="1"/>
</dbReference>
<dbReference type="InterPro" id="IPR025587">
    <property type="entry name" value="DUF4351"/>
</dbReference>
<sequence length="258" mass="29060">QNESLIKTLGLLGKIAGTTAIIEPYRNPVSSDNICSCIGKLFDFNAESNRVSNREEKQLVSGDRPRLWILTPTLSQPILDSFGAILEWESFGEGVYFLPPALRTAIVVIHQLPKTPETLWLRLLGKGNVQKSAIAQFNSLPNATPFKDNVLELLSNLFAILEARQDLDSEDRELIMQLSPLYLERIQDANQQGIEQGIQREAVSFVMRLLSRRFGSIAPNIEEQIRRLSVNQLEDLGEAILDFQSEIDLTSWLEQVNN</sequence>
<evidence type="ECO:0000313" key="3">
    <source>
        <dbReference type="Proteomes" id="UP001576780"/>
    </source>
</evidence>